<accession>A0A6H1ZS18</accession>
<evidence type="ECO:0000313" key="1">
    <source>
        <dbReference type="EMBL" id="QJA50075.1"/>
    </source>
</evidence>
<proteinExistence type="predicted"/>
<sequence>MPDGQKYDPLAYEPGAGDIYKTKPLNLGNYYQLEGEYIDAEGNPIRVYVPRVSVDELDKISPTYFYENMVAINMLNGEPIEMTPAIRNEVLGFYKGMDILNFDGIYAALEGYFQQSGMFNEFAYPDVQDFLLEKVKLWQQGQPFNLSEITNISRRLTTEPDFAKQMRAAGLMGAEGVVPLPAEEAKPQPQGWSGLKYYRPEEVEGEPELAGAGIVIAPDIQTARGMGAFRYIPTKSFSQAKYEQTKQQMEAQAQVGYPQTPEFIEQHARWVATGGQEPINISIQAAQGGAPTAQQVQEQAKLKQRQEEEWQRLVNASKIRPQRVTRI</sequence>
<dbReference type="EMBL" id="MT144172">
    <property type="protein sequence ID" value="QJA50075.1"/>
    <property type="molecule type" value="Genomic_DNA"/>
</dbReference>
<name>A0A6H1ZS18_9ZZZZ</name>
<gene>
    <name evidence="1" type="ORF">TM448A01600_0006</name>
</gene>
<protein>
    <submittedName>
        <fullName evidence="1">Uncharacterized protein</fullName>
    </submittedName>
</protein>
<organism evidence="1">
    <name type="scientific">viral metagenome</name>
    <dbReference type="NCBI Taxonomy" id="1070528"/>
    <lineage>
        <taxon>unclassified sequences</taxon>
        <taxon>metagenomes</taxon>
        <taxon>organismal metagenomes</taxon>
    </lineage>
</organism>
<reference evidence="1" key="1">
    <citation type="submission" date="2020-03" db="EMBL/GenBank/DDBJ databases">
        <title>The deep terrestrial virosphere.</title>
        <authorList>
            <person name="Holmfeldt K."/>
            <person name="Nilsson E."/>
            <person name="Simone D."/>
            <person name="Lopez-Fernandez M."/>
            <person name="Wu X."/>
            <person name="de Brujin I."/>
            <person name="Lundin D."/>
            <person name="Andersson A."/>
            <person name="Bertilsson S."/>
            <person name="Dopson M."/>
        </authorList>
    </citation>
    <scope>NUCLEOTIDE SEQUENCE</scope>
    <source>
        <strain evidence="1">TM448A01600</strain>
    </source>
</reference>
<dbReference type="AlphaFoldDB" id="A0A6H1ZS18"/>